<dbReference type="InterPro" id="IPR029026">
    <property type="entry name" value="tRNA_m1G_MTases_N"/>
</dbReference>
<dbReference type="SUPFAM" id="SSF75217">
    <property type="entry name" value="alpha/beta knot"/>
    <property type="match status" value="1"/>
</dbReference>
<comment type="similarity">
    <text evidence="2 10">Belongs to the RNA methyltransferase RsmE family.</text>
</comment>
<comment type="subcellular location">
    <subcellularLocation>
        <location evidence="1 10">Cytoplasm</location>
    </subcellularLocation>
</comment>
<feature type="domain" description="Ribosomal RNA small subunit methyltransferase E PUA-like" evidence="12">
    <location>
        <begin position="20"/>
        <end position="65"/>
    </location>
</feature>
<evidence type="ECO:0000256" key="9">
    <source>
        <dbReference type="ARBA" id="ARBA00047944"/>
    </source>
</evidence>
<keyword evidence="14" id="KW-1185">Reference proteome</keyword>
<evidence type="ECO:0000256" key="5">
    <source>
        <dbReference type="ARBA" id="ARBA00022603"/>
    </source>
</evidence>
<protein>
    <recommendedName>
        <fullName evidence="10">Ribosomal RNA small subunit methyltransferase E</fullName>
        <ecNumber evidence="10">2.1.1.193</ecNumber>
    </recommendedName>
</protein>
<evidence type="ECO:0000313" key="13">
    <source>
        <dbReference type="EMBL" id="MFD2920889.1"/>
    </source>
</evidence>
<feature type="domain" description="Ribosomal RNA small subunit methyltransferase E methyltransferase" evidence="11">
    <location>
        <begin position="75"/>
        <end position="231"/>
    </location>
</feature>
<dbReference type="NCBIfam" id="TIGR00046">
    <property type="entry name" value="RsmE family RNA methyltransferase"/>
    <property type="match status" value="1"/>
</dbReference>
<dbReference type="RefSeq" id="WP_386100121.1">
    <property type="nucleotide sequence ID" value="NZ_JBHUOZ010000003.1"/>
</dbReference>
<comment type="function">
    <text evidence="8 10">Specifically methylates the N3 position of the uracil ring of uridine 1498 (m3U1498) in 16S rRNA. Acts on the fully assembled 30S ribosomal subunit.</text>
</comment>
<dbReference type="SUPFAM" id="SSF88697">
    <property type="entry name" value="PUA domain-like"/>
    <property type="match status" value="1"/>
</dbReference>
<dbReference type="Pfam" id="PF20260">
    <property type="entry name" value="PUA_4"/>
    <property type="match status" value="1"/>
</dbReference>
<evidence type="ECO:0000259" key="12">
    <source>
        <dbReference type="Pfam" id="PF20260"/>
    </source>
</evidence>
<evidence type="ECO:0000313" key="14">
    <source>
        <dbReference type="Proteomes" id="UP001597511"/>
    </source>
</evidence>
<accession>A0ABW6A6W9</accession>
<keyword evidence="3 10" id="KW-0963">Cytoplasm</keyword>
<evidence type="ECO:0000256" key="7">
    <source>
        <dbReference type="ARBA" id="ARBA00022691"/>
    </source>
</evidence>
<dbReference type="EC" id="2.1.1.193" evidence="10"/>
<reference evidence="14" key="1">
    <citation type="journal article" date="2019" name="Int. J. Syst. Evol. Microbiol.">
        <title>The Global Catalogue of Microorganisms (GCM) 10K type strain sequencing project: providing services to taxonomists for standard genome sequencing and annotation.</title>
        <authorList>
            <consortium name="The Broad Institute Genomics Platform"/>
            <consortium name="The Broad Institute Genome Sequencing Center for Infectious Disease"/>
            <person name="Wu L."/>
            <person name="Ma J."/>
        </authorList>
    </citation>
    <scope>NUCLEOTIDE SEQUENCE [LARGE SCALE GENOMIC DNA]</scope>
    <source>
        <strain evidence="14">KCTC 23299</strain>
    </source>
</reference>
<organism evidence="13 14">
    <name type="scientific">Terrimonas rubra</name>
    <dbReference type="NCBI Taxonomy" id="1035890"/>
    <lineage>
        <taxon>Bacteria</taxon>
        <taxon>Pseudomonadati</taxon>
        <taxon>Bacteroidota</taxon>
        <taxon>Chitinophagia</taxon>
        <taxon>Chitinophagales</taxon>
        <taxon>Chitinophagaceae</taxon>
        <taxon>Terrimonas</taxon>
    </lineage>
</organism>
<dbReference type="Gene3D" id="3.40.1280.10">
    <property type="match status" value="1"/>
</dbReference>
<evidence type="ECO:0000256" key="10">
    <source>
        <dbReference type="PIRNR" id="PIRNR015601"/>
    </source>
</evidence>
<dbReference type="EMBL" id="JBHUOZ010000003">
    <property type="protein sequence ID" value="MFD2920889.1"/>
    <property type="molecule type" value="Genomic_DNA"/>
</dbReference>
<evidence type="ECO:0000256" key="1">
    <source>
        <dbReference type="ARBA" id="ARBA00004496"/>
    </source>
</evidence>
<keyword evidence="6 10" id="KW-0808">Transferase</keyword>
<dbReference type="InterPro" id="IPR029028">
    <property type="entry name" value="Alpha/beta_knot_MTases"/>
</dbReference>
<proteinExistence type="inferred from homology"/>
<comment type="catalytic activity">
    <reaction evidence="9 10">
        <text>uridine(1498) in 16S rRNA + S-adenosyl-L-methionine = N(3)-methyluridine(1498) in 16S rRNA + S-adenosyl-L-homocysteine + H(+)</text>
        <dbReference type="Rhea" id="RHEA:42920"/>
        <dbReference type="Rhea" id="RHEA-COMP:10283"/>
        <dbReference type="Rhea" id="RHEA-COMP:10284"/>
        <dbReference type="ChEBI" id="CHEBI:15378"/>
        <dbReference type="ChEBI" id="CHEBI:57856"/>
        <dbReference type="ChEBI" id="CHEBI:59789"/>
        <dbReference type="ChEBI" id="CHEBI:65315"/>
        <dbReference type="ChEBI" id="CHEBI:74502"/>
        <dbReference type="EC" id="2.1.1.193"/>
    </reaction>
</comment>
<dbReference type="InterPro" id="IPR046887">
    <property type="entry name" value="RsmE_PUA-like"/>
</dbReference>
<dbReference type="GO" id="GO:0032259">
    <property type="term" value="P:methylation"/>
    <property type="evidence" value="ECO:0007669"/>
    <property type="project" value="UniProtKB-KW"/>
</dbReference>
<sequence length="235" mass="26269">MSIPFFYYAHYQKGQRQITLDEDTSKHIVQVLRMVNGEAVNLTDGKGHLLECSITEAHKKHCTVAVNTTGFTAAPLRQIHIAIGLLKNANRWEWFLEKATEIGVSHITPLLTKRTEKDKFRYDRMQTICISAMLQSQQVWLPVLQEPVGYDKFITAHKGGLQLIAHCEEGQERQQLAAMLIPDGETTLLIGPEGDFTVEEIALALEQQYKAVSLGATRLRTETAGIVGAALLCVR</sequence>
<evidence type="ECO:0000259" key="11">
    <source>
        <dbReference type="Pfam" id="PF04452"/>
    </source>
</evidence>
<evidence type="ECO:0000256" key="2">
    <source>
        <dbReference type="ARBA" id="ARBA00005528"/>
    </source>
</evidence>
<keyword evidence="5 10" id="KW-0489">Methyltransferase</keyword>
<dbReference type="PANTHER" id="PTHR30027:SF3">
    <property type="entry name" value="16S RRNA (URACIL(1498)-N(3))-METHYLTRANSFERASE"/>
    <property type="match status" value="1"/>
</dbReference>
<dbReference type="Pfam" id="PF04452">
    <property type="entry name" value="Methyltrans_RNA"/>
    <property type="match status" value="1"/>
</dbReference>
<dbReference type="PANTHER" id="PTHR30027">
    <property type="entry name" value="RIBOSOMAL RNA SMALL SUBUNIT METHYLTRANSFERASE E"/>
    <property type="match status" value="1"/>
</dbReference>
<dbReference type="InterPro" id="IPR046886">
    <property type="entry name" value="RsmE_MTase_dom"/>
</dbReference>
<dbReference type="GO" id="GO:0008168">
    <property type="term" value="F:methyltransferase activity"/>
    <property type="evidence" value="ECO:0007669"/>
    <property type="project" value="UniProtKB-KW"/>
</dbReference>
<dbReference type="Gene3D" id="2.40.240.20">
    <property type="entry name" value="Hypothetical PUA domain-like, domain 1"/>
    <property type="match status" value="1"/>
</dbReference>
<dbReference type="InterPro" id="IPR015947">
    <property type="entry name" value="PUA-like_sf"/>
</dbReference>
<comment type="caution">
    <text evidence="13">The sequence shown here is derived from an EMBL/GenBank/DDBJ whole genome shotgun (WGS) entry which is preliminary data.</text>
</comment>
<evidence type="ECO:0000256" key="8">
    <source>
        <dbReference type="ARBA" id="ARBA00025699"/>
    </source>
</evidence>
<dbReference type="PIRSF" id="PIRSF015601">
    <property type="entry name" value="MTase_slr0722"/>
    <property type="match status" value="1"/>
</dbReference>
<keyword evidence="7 10" id="KW-0949">S-adenosyl-L-methionine</keyword>
<evidence type="ECO:0000256" key="3">
    <source>
        <dbReference type="ARBA" id="ARBA00022490"/>
    </source>
</evidence>
<gene>
    <name evidence="13" type="ORF">ACFS6H_14290</name>
</gene>
<dbReference type="Proteomes" id="UP001597511">
    <property type="component" value="Unassembled WGS sequence"/>
</dbReference>
<evidence type="ECO:0000256" key="6">
    <source>
        <dbReference type="ARBA" id="ARBA00022679"/>
    </source>
</evidence>
<evidence type="ECO:0000256" key="4">
    <source>
        <dbReference type="ARBA" id="ARBA00022552"/>
    </source>
</evidence>
<name>A0ABW6A6W9_9BACT</name>
<keyword evidence="4 10" id="KW-0698">rRNA processing</keyword>
<dbReference type="CDD" id="cd18084">
    <property type="entry name" value="RsmE-like"/>
    <property type="match status" value="1"/>
</dbReference>
<dbReference type="InterPro" id="IPR006700">
    <property type="entry name" value="RsmE"/>
</dbReference>